<evidence type="ECO:0000313" key="12">
    <source>
        <dbReference type="EMBL" id="SUM45577.1"/>
    </source>
</evidence>
<dbReference type="Proteomes" id="UP000255549">
    <property type="component" value="Unassembled WGS sequence"/>
</dbReference>
<dbReference type="NCBIfam" id="TIGR03932">
    <property type="entry name" value="PIA_icaD"/>
    <property type="match status" value="1"/>
</dbReference>
<evidence type="ECO:0000256" key="11">
    <source>
        <dbReference type="SAM" id="Phobius"/>
    </source>
</evidence>
<comment type="subcellular location">
    <subcellularLocation>
        <location evidence="1">Cell membrane</location>
        <topology evidence="1">Multi-pass membrane protein</topology>
    </subcellularLocation>
</comment>
<feature type="transmembrane region" description="Helical" evidence="11">
    <location>
        <begin position="73"/>
        <end position="94"/>
    </location>
</feature>
<evidence type="ECO:0000256" key="5">
    <source>
        <dbReference type="ARBA" id="ARBA00022692"/>
    </source>
</evidence>
<proteinExistence type="inferred from homology"/>
<keyword evidence="5 11" id="KW-0812">Transmembrane</keyword>
<evidence type="ECO:0000256" key="1">
    <source>
        <dbReference type="ARBA" id="ARBA00004651"/>
    </source>
</evidence>
<keyword evidence="6 11" id="KW-1133">Transmembrane helix</keyword>
<keyword evidence="7 11" id="KW-0472">Membrane</keyword>
<evidence type="ECO:0000256" key="8">
    <source>
        <dbReference type="ARBA" id="ARBA00025422"/>
    </source>
</evidence>
<evidence type="ECO:0000256" key="4">
    <source>
        <dbReference type="ARBA" id="ARBA00022475"/>
    </source>
</evidence>
<dbReference type="InterPro" id="IPR020510">
    <property type="entry name" value="IcaD"/>
</dbReference>
<gene>
    <name evidence="12" type="primary">icaD</name>
    <name evidence="12" type="ORF">NCTC11048_00562</name>
</gene>
<keyword evidence="4" id="KW-1003">Cell membrane</keyword>
<comment type="similarity">
    <text evidence="2">Belongs to the IcaD family.</text>
</comment>
<evidence type="ECO:0000256" key="10">
    <source>
        <dbReference type="ARBA" id="ARBA00030190"/>
    </source>
</evidence>
<evidence type="ECO:0000256" key="3">
    <source>
        <dbReference type="ARBA" id="ARBA00014524"/>
    </source>
</evidence>
<dbReference type="STRING" id="1141106.GCA_000308095_00988"/>
<evidence type="ECO:0000256" key="7">
    <source>
        <dbReference type="ARBA" id="ARBA00023136"/>
    </source>
</evidence>
<dbReference type="RefSeq" id="WP_019168865.1">
    <property type="nucleotide sequence ID" value="NZ_CAIB01000176.1"/>
</dbReference>
<sequence>MVKSRQRHKRKQLIHTLLNFIRETIILIFSLSLWFYCIIAFILIVGSLLHSTANSVLLIRSVLNIEMDSMNQMFFKMAIFIGVVTLIFITSILIHQYKNKKEGINDGKFL</sequence>
<dbReference type="EMBL" id="UHDP01000003">
    <property type="protein sequence ID" value="SUM45577.1"/>
    <property type="molecule type" value="Genomic_DNA"/>
</dbReference>
<keyword evidence="12" id="KW-0378">Hydrolase</keyword>
<evidence type="ECO:0000256" key="2">
    <source>
        <dbReference type="ARBA" id="ARBA00006797"/>
    </source>
</evidence>
<dbReference type="GO" id="GO:0016787">
    <property type="term" value="F:hydrolase activity"/>
    <property type="evidence" value="ECO:0007669"/>
    <property type="project" value="UniProtKB-KW"/>
</dbReference>
<dbReference type="GO" id="GO:0005886">
    <property type="term" value="C:plasma membrane"/>
    <property type="evidence" value="ECO:0007669"/>
    <property type="project" value="UniProtKB-SubCell"/>
</dbReference>
<keyword evidence="13" id="KW-1185">Reference proteome</keyword>
<evidence type="ECO:0000256" key="9">
    <source>
        <dbReference type="ARBA" id="ARBA00030130"/>
    </source>
</evidence>
<reference evidence="12 13" key="1">
    <citation type="submission" date="2018-06" db="EMBL/GenBank/DDBJ databases">
        <authorList>
            <consortium name="Pathogen Informatics"/>
            <person name="Doyle S."/>
        </authorList>
    </citation>
    <scope>NUCLEOTIDE SEQUENCE [LARGE SCALE GENOMIC DNA]</scope>
    <source>
        <strain evidence="13">NCTC 11048</strain>
    </source>
</reference>
<feature type="transmembrane region" description="Helical" evidence="11">
    <location>
        <begin position="20"/>
        <end position="53"/>
    </location>
</feature>
<organism evidence="12 13">
    <name type="scientific">Staphylococcus intermedius NCTC 11048</name>
    <dbReference type="NCBI Taxonomy" id="1141106"/>
    <lineage>
        <taxon>Bacteria</taxon>
        <taxon>Bacillati</taxon>
        <taxon>Bacillota</taxon>
        <taxon>Bacilli</taxon>
        <taxon>Bacillales</taxon>
        <taxon>Staphylococcaceae</taxon>
        <taxon>Staphylococcus</taxon>
        <taxon>Staphylococcus intermedius group</taxon>
    </lineage>
</organism>
<protein>
    <recommendedName>
        <fullName evidence="3">Poly-beta-1,6-N-acetyl-D-glucosamine synthesis protein IcaD</fullName>
    </recommendedName>
    <alternativeName>
        <fullName evidence="9">Biofilm polysaccharide intercellular adhesin synthesis protein IcaD</fullName>
    </alternativeName>
    <alternativeName>
        <fullName evidence="10">Intercellular adhesion protein D</fullName>
    </alternativeName>
</protein>
<evidence type="ECO:0000256" key="6">
    <source>
        <dbReference type="ARBA" id="ARBA00022989"/>
    </source>
</evidence>
<name>A0A380G501_STAIN</name>
<dbReference type="AlphaFoldDB" id="A0A380G501"/>
<evidence type="ECO:0000313" key="13">
    <source>
        <dbReference type="Proteomes" id="UP000255549"/>
    </source>
</evidence>
<comment type="function">
    <text evidence="8">Necessary for the synthesis of poly-beta-1,6-N-acetyl-D-glucosamine (PNAG, also referred to as PIA), a biofilm adhesin polysaccharide. Is required for full IcaA N-acetylglucosaminyltransferase activity.</text>
</comment>
<accession>A0A380G501</accession>
<dbReference type="OrthoDB" id="2413531at2"/>